<proteinExistence type="predicted"/>
<accession>A0A4Q1SJV7</accession>
<keyword evidence="3" id="KW-1185">Reference proteome</keyword>
<protein>
    <submittedName>
        <fullName evidence="2">Uncharacterized protein</fullName>
    </submittedName>
</protein>
<evidence type="ECO:0000313" key="2">
    <source>
        <dbReference type="EMBL" id="RXS97727.1"/>
    </source>
</evidence>
<sequence>MWKALKPILIITIFVVGIVGTRFYFLWRERNAPSTMQGPPRAERRLTADDVVQPRKMYMNTLADAKALAGTTVWVQAGFTLDYYPYATHHVDFAHPAGVLPGVTPLAVKEVVEQKTPANLATRIPQGNKQVFVVFTMPNDEKTYATAIGYVQGSDEKYYCDDIFYYDDPHKMYSFWGAEVWQAVDQHIAKPGMNELQTAMSLGMIQQSDASTIGDRTVHYDVGGKKWTVTFQNDKATSVQQQ</sequence>
<evidence type="ECO:0000256" key="1">
    <source>
        <dbReference type="SAM" id="Phobius"/>
    </source>
</evidence>
<dbReference type="EMBL" id="SDMK01000001">
    <property type="protein sequence ID" value="RXS97727.1"/>
    <property type="molecule type" value="Genomic_DNA"/>
</dbReference>
<dbReference type="Proteomes" id="UP000290253">
    <property type="component" value="Unassembled WGS sequence"/>
</dbReference>
<dbReference type="AlphaFoldDB" id="A0A4Q1SJV7"/>
<dbReference type="OrthoDB" id="117379at2"/>
<comment type="caution">
    <text evidence="2">The sequence shown here is derived from an EMBL/GenBank/DDBJ whole genome shotgun (WGS) entry which is preliminary data.</text>
</comment>
<keyword evidence="1" id="KW-1133">Transmembrane helix</keyword>
<dbReference type="RefSeq" id="WP_129207506.1">
    <property type="nucleotide sequence ID" value="NZ_BMGU01000001.1"/>
</dbReference>
<reference evidence="2 3" key="1">
    <citation type="journal article" date="2016" name="Int. J. Syst. Evol. Microbiol.">
        <title>Acidipila dinghuensis sp. nov., an acidobacterium isolated from forest soil.</title>
        <authorList>
            <person name="Jiang Y.W."/>
            <person name="Wang J."/>
            <person name="Chen M.H."/>
            <person name="Lv Y.Y."/>
            <person name="Qiu L.H."/>
        </authorList>
    </citation>
    <scope>NUCLEOTIDE SEQUENCE [LARGE SCALE GENOMIC DNA]</scope>
    <source>
        <strain evidence="2 3">DHOF10</strain>
    </source>
</reference>
<keyword evidence="1" id="KW-0472">Membrane</keyword>
<gene>
    <name evidence="2" type="ORF">ESZ00_07610</name>
</gene>
<feature type="transmembrane region" description="Helical" evidence="1">
    <location>
        <begin position="7"/>
        <end position="27"/>
    </location>
</feature>
<keyword evidence="1" id="KW-0812">Transmembrane</keyword>
<organism evidence="2 3">
    <name type="scientific">Silvibacterium dinghuense</name>
    <dbReference type="NCBI Taxonomy" id="1560006"/>
    <lineage>
        <taxon>Bacteria</taxon>
        <taxon>Pseudomonadati</taxon>
        <taxon>Acidobacteriota</taxon>
        <taxon>Terriglobia</taxon>
        <taxon>Terriglobales</taxon>
        <taxon>Acidobacteriaceae</taxon>
        <taxon>Silvibacterium</taxon>
    </lineage>
</organism>
<evidence type="ECO:0000313" key="3">
    <source>
        <dbReference type="Proteomes" id="UP000290253"/>
    </source>
</evidence>
<name>A0A4Q1SJV7_9BACT</name>